<evidence type="ECO:0000259" key="1">
    <source>
        <dbReference type="Pfam" id="PF21068"/>
    </source>
</evidence>
<evidence type="ECO:0000313" key="3">
    <source>
        <dbReference type="Proteomes" id="UP000263377"/>
    </source>
</evidence>
<comment type="caution">
    <text evidence="2">The sequence shown here is derived from an EMBL/GenBank/DDBJ whole genome shotgun (WGS) entry which is preliminary data.</text>
</comment>
<dbReference type="InterPro" id="IPR048936">
    <property type="entry name" value="MvdD-like_ATPgrasp"/>
</dbReference>
<feature type="domain" description="MvdD-like pre-ATP grasp" evidence="1">
    <location>
        <begin position="15"/>
        <end position="130"/>
    </location>
</feature>
<keyword evidence="3" id="KW-1185">Reference proteome</keyword>
<dbReference type="RefSeq" id="WP_117485593.1">
    <property type="nucleotide sequence ID" value="NZ_QVIG01000001.1"/>
</dbReference>
<protein>
    <recommendedName>
        <fullName evidence="1">MvdD-like pre-ATP grasp domain-containing protein</fullName>
    </recommendedName>
</protein>
<sequence>MTHGTGSTRGVPPRVLVITHDLDPTADYVLRELNARGVPFWRTDVADFPQRITMRAELRPDGAWGGAVVGPLRGIDLSELTSVWWRKPTTFRFPDSMSGPEQRFAAGQAKRGFVGVLGSLPQVLWVNRPERNADCTKPAQLTAAAESGLQVPATLVTNDPGAVRDFADRCRGRIVTKVLGGIVHTENGQRGQIYTTRVPADRWDDPRVALTAHLYQQEITDKAYEVRVTCVAGRLFLVRIDAPDGPGRLDWRTDSKRLAYSPICLPVPIRTGILDMLWCLGLVYAAVDLIVDQVGTHWLVDVNPGGQWAWIDCTRDAITTALADLLQKGTL</sequence>
<gene>
    <name evidence="2" type="ORF">DR950_03175</name>
</gene>
<accession>A0A372ZMX5</accession>
<dbReference type="Pfam" id="PF21068">
    <property type="entry name" value="ATPgraspMvdD"/>
    <property type="match status" value="1"/>
</dbReference>
<dbReference type="EMBL" id="QVIG01000001">
    <property type="protein sequence ID" value="RGD56924.1"/>
    <property type="molecule type" value="Genomic_DNA"/>
</dbReference>
<proteinExistence type="predicted"/>
<dbReference type="Gene3D" id="3.30.470.20">
    <property type="entry name" value="ATP-grasp fold, B domain"/>
    <property type="match status" value="1"/>
</dbReference>
<dbReference type="AlphaFoldDB" id="A0A372ZMX5"/>
<evidence type="ECO:0000313" key="2">
    <source>
        <dbReference type="EMBL" id="RGD56924.1"/>
    </source>
</evidence>
<name>A0A372ZMX5_9ACTN</name>
<dbReference type="Proteomes" id="UP000263377">
    <property type="component" value="Unassembled WGS sequence"/>
</dbReference>
<reference evidence="2 3" key="1">
    <citation type="submission" date="2018-08" db="EMBL/GenBank/DDBJ databases">
        <title>Diversity &amp; Physiological Properties of Lignin-Decomposing Actinobacteria from Soil.</title>
        <authorList>
            <person name="Roh S.G."/>
            <person name="Kim S.B."/>
        </authorList>
    </citation>
    <scope>NUCLEOTIDE SEQUENCE [LARGE SCALE GENOMIC DNA]</scope>
    <source>
        <strain evidence="2 3">MMS17-GH009</strain>
    </source>
</reference>
<dbReference type="SUPFAM" id="SSF56059">
    <property type="entry name" value="Glutathione synthetase ATP-binding domain-like"/>
    <property type="match status" value="1"/>
</dbReference>
<organism evidence="2 3">
    <name type="scientific">Kitasatospora xanthocidica</name>
    <dbReference type="NCBI Taxonomy" id="83382"/>
    <lineage>
        <taxon>Bacteria</taxon>
        <taxon>Bacillati</taxon>
        <taxon>Actinomycetota</taxon>
        <taxon>Actinomycetes</taxon>
        <taxon>Kitasatosporales</taxon>
        <taxon>Streptomycetaceae</taxon>
        <taxon>Kitasatospora</taxon>
    </lineage>
</organism>